<feature type="region of interest" description="Disordered" evidence="1">
    <location>
        <begin position="1"/>
        <end position="57"/>
    </location>
</feature>
<evidence type="ECO:0000313" key="3">
    <source>
        <dbReference type="Proteomes" id="UP000218209"/>
    </source>
</evidence>
<gene>
    <name evidence="2" type="ORF">BU14_2594s0001</name>
</gene>
<dbReference type="Proteomes" id="UP000218209">
    <property type="component" value="Unassembled WGS sequence"/>
</dbReference>
<protein>
    <submittedName>
        <fullName evidence="2">Uncharacterized protein</fullName>
    </submittedName>
</protein>
<feature type="compositionally biased region" description="Basic and acidic residues" evidence="1">
    <location>
        <begin position="1"/>
        <end position="14"/>
    </location>
</feature>
<sequence length="57" mass="6486">MRSERGRANVEEKSTTQSKGRPAEALQSTARVTMAGRGRRRSWEQQSERHVSCAARR</sequence>
<reference evidence="2 3" key="1">
    <citation type="submission" date="2017-03" db="EMBL/GenBank/DDBJ databases">
        <title>WGS assembly of Porphyra umbilicalis.</title>
        <authorList>
            <person name="Brawley S.H."/>
            <person name="Blouin N.A."/>
            <person name="Ficko-Blean E."/>
            <person name="Wheeler G.L."/>
            <person name="Lohr M."/>
            <person name="Goodson H.V."/>
            <person name="Jenkins J.W."/>
            <person name="Blaby-Haas C.E."/>
            <person name="Helliwell K.E."/>
            <person name="Chan C."/>
            <person name="Marriage T."/>
            <person name="Bhattacharya D."/>
            <person name="Klein A.S."/>
            <person name="Badis Y."/>
            <person name="Brodie J."/>
            <person name="Cao Y."/>
            <person name="Collen J."/>
            <person name="Dittami S.M."/>
            <person name="Gachon C.M."/>
            <person name="Green B.R."/>
            <person name="Karpowicz S."/>
            <person name="Kim J.W."/>
            <person name="Kudahl U."/>
            <person name="Lin S."/>
            <person name="Michel G."/>
            <person name="Mittag M."/>
            <person name="Olson B.J."/>
            <person name="Pangilinan J."/>
            <person name="Peng Y."/>
            <person name="Qiu H."/>
            <person name="Shu S."/>
            <person name="Singer J.T."/>
            <person name="Smith A.G."/>
            <person name="Sprecher B.N."/>
            <person name="Wagner V."/>
            <person name="Wang W."/>
            <person name="Wang Z.-Y."/>
            <person name="Yan J."/>
            <person name="Yarish C."/>
            <person name="Zoeuner-Riek S."/>
            <person name="Zhuang Y."/>
            <person name="Zou Y."/>
            <person name="Lindquist E.A."/>
            <person name="Grimwood J."/>
            <person name="Barry K."/>
            <person name="Rokhsar D.S."/>
            <person name="Schmutz J."/>
            <person name="Stiller J.W."/>
            <person name="Grossman A.R."/>
            <person name="Prochnik S.E."/>
        </authorList>
    </citation>
    <scope>NUCLEOTIDE SEQUENCE [LARGE SCALE GENOMIC DNA]</scope>
    <source>
        <strain evidence="2">4086291</strain>
    </source>
</reference>
<organism evidence="2 3">
    <name type="scientific">Porphyra umbilicalis</name>
    <name type="common">Purple laver</name>
    <name type="synonym">Red alga</name>
    <dbReference type="NCBI Taxonomy" id="2786"/>
    <lineage>
        <taxon>Eukaryota</taxon>
        <taxon>Rhodophyta</taxon>
        <taxon>Bangiophyceae</taxon>
        <taxon>Bangiales</taxon>
        <taxon>Bangiaceae</taxon>
        <taxon>Porphyra</taxon>
    </lineage>
</organism>
<evidence type="ECO:0000313" key="2">
    <source>
        <dbReference type="EMBL" id="OSX68550.1"/>
    </source>
</evidence>
<dbReference type="AlphaFoldDB" id="A0A1X6NJ26"/>
<dbReference type="EMBL" id="KV920377">
    <property type="protein sequence ID" value="OSX68550.1"/>
    <property type="molecule type" value="Genomic_DNA"/>
</dbReference>
<name>A0A1X6NJ26_PORUM</name>
<proteinExistence type="predicted"/>
<evidence type="ECO:0000256" key="1">
    <source>
        <dbReference type="SAM" id="MobiDB-lite"/>
    </source>
</evidence>
<keyword evidence="3" id="KW-1185">Reference proteome</keyword>
<feature type="compositionally biased region" description="Basic and acidic residues" evidence="1">
    <location>
        <begin position="41"/>
        <end position="51"/>
    </location>
</feature>
<accession>A0A1X6NJ26</accession>